<accession>A0A8J3CSY0</accession>
<dbReference type="InterPro" id="IPR001387">
    <property type="entry name" value="Cro/C1-type_HTH"/>
</dbReference>
<dbReference type="InterPro" id="IPR025194">
    <property type="entry name" value="RodZ-like_C"/>
</dbReference>
<dbReference type="SUPFAM" id="SSF47413">
    <property type="entry name" value="lambda repressor-like DNA-binding domains"/>
    <property type="match status" value="1"/>
</dbReference>
<dbReference type="Pfam" id="PF13464">
    <property type="entry name" value="RodZ_C"/>
    <property type="match status" value="1"/>
</dbReference>
<organism evidence="2 3">
    <name type="scientific">Algimonas arctica</name>
    <dbReference type="NCBI Taxonomy" id="1479486"/>
    <lineage>
        <taxon>Bacteria</taxon>
        <taxon>Pseudomonadati</taxon>
        <taxon>Pseudomonadota</taxon>
        <taxon>Alphaproteobacteria</taxon>
        <taxon>Maricaulales</taxon>
        <taxon>Robiginitomaculaceae</taxon>
        <taxon>Algimonas</taxon>
    </lineage>
</organism>
<dbReference type="AlphaFoldDB" id="A0A8J3CSY0"/>
<dbReference type="Proteomes" id="UP000634004">
    <property type="component" value="Unassembled WGS sequence"/>
</dbReference>
<evidence type="ECO:0000313" key="2">
    <source>
        <dbReference type="EMBL" id="GHA96161.1"/>
    </source>
</evidence>
<dbReference type="Gene3D" id="1.10.260.40">
    <property type="entry name" value="lambda repressor-like DNA-binding domains"/>
    <property type="match status" value="1"/>
</dbReference>
<reference evidence="2" key="1">
    <citation type="journal article" date="2014" name="Int. J. Syst. Evol. Microbiol.">
        <title>Complete genome sequence of Corynebacterium casei LMG S-19264T (=DSM 44701T), isolated from a smear-ripened cheese.</title>
        <authorList>
            <consortium name="US DOE Joint Genome Institute (JGI-PGF)"/>
            <person name="Walter F."/>
            <person name="Albersmeier A."/>
            <person name="Kalinowski J."/>
            <person name="Ruckert C."/>
        </authorList>
    </citation>
    <scope>NUCLEOTIDE SEQUENCE</scope>
    <source>
        <strain evidence="2">KCTC 32513</strain>
    </source>
</reference>
<dbReference type="InterPro" id="IPR050400">
    <property type="entry name" value="Bact_Cytoskel_RodZ"/>
</dbReference>
<dbReference type="PANTHER" id="PTHR34475:SF1">
    <property type="entry name" value="CYTOSKELETON PROTEIN RODZ"/>
    <property type="match status" value="1"/>
</dbReference>
<comment type="caution">
    <text evidence="2">The sequence shown here is derived from an EMBL/GenBank/DDBJ whole genome shotgun (WGS) entry which is preliminary data.</text>
</comment>
<dbReference type="InterPro" id="IPR010982">
    <property type="entry name" value="Lambda_DNA-bd_dom_sf"/>
</dbReference>
<name>A0A8J3CSY0_9PROT</name>
<feature type="domain" description="HTH cro/C1-type" evidence="1">
    <location>
        <begin position="21"/>
        <end position="82"/>
    </location>
</feature>
<dbReference type="Pfam" id="PF13413">
    <property type="entry name" value="HTH_25"/>
    <property type="match status" value="1"/>
</dbReference>
<proteinExistence type="predicted"/>
<keyword evidence="3" id="KW-1185">Reference proteome</keyword>
<dbReference type="CDD" id="cd00093">
    <property type="entry name" value="HTH_XRE"/>
    <property type="match status" value="1"/>
</dbReference>
<evidence type="ECO:0000259" key="1">
    <source>
        <dbReference type="SMART" id="SM00530"/>
    </source>
</evidence>
<dbReference type="SMART" id="SM00530">
    <property type="entry name" value="HTH_XRE"/>
    <property type="match status" value="1"/>
</dbReference>
<dbReference type="EMBL" id="BMZH01000007">
    <property type="protein sequence ID" value="GHA96161.1"/>
    <property type="molecule type" value="Genomic_DNA"/>
</dbReference>
<dbReference type="PANTHER" id="PTHR34475">
    <property type="match status" value="1"/>
</dbReference>
<evidence type="ECO:0000313" key="3">
    <source>
        <dbReference type="Proteomes" id="UP000634004"/>
    </source>
</evidence>
<gene>
    <name evidence="2" type="ORF">GCM10009069_18930</name>
</gene>
<protein>
    <recommendedName>
        <fullName evidence="1">HTH cro/C1-type domain-containing protein</fullName>
    </recommendedName>
</protein>
<dbReference type="RefSeq" id="WP_189497798.1">
    <property type="nucleotide sequence ID" value="NZ_BMZH01000007.1"/>
</dbReference>
<reference evidence="2" key="2">
    <citation type="submission" date="2020-09" db="EMBL/GenBank/DDBJ databases">
        <authorList>
            <person name="Sun Q."/>
            <person name="Kim S."/>
        </authorList>
    </citation>
    <scope>NUCLEOTIDE SEQUENCE</scope>
    <source>
        <strain evidence="2">KCTC 32513</strain>
    </source>
</reference>
<sequence>MKAEMAPSDAINTNSLLLGARLRAQRLALGWSLDQASTRSGVGRDFLAALESNELTRLPTIGYGMGYVRAYARVLGLNTEQSVADFKRDSAAVFDLNRRDQPHFVPKRRVRLPRGTVPALSVVAAVVMLGTWYGVQLETVATPGPVTVPFDPEQIETAAPTPDNILTVRTTSPSWISIRDARGRLTVNRVFVTGETWQAEIGQSYTIDVRDAGAVELYVGDTRRGALGAQGMPLKNVDLSIIR</sequence>
<dbReference type="GO" id="GO:0003677">
    <property type="term" value="F:DNA binding"/>
    <property type="evidence" value="ECO:0007669"/>
    <property type="project" value="InterPro"/>
</dbReference>